<protein>
    <submittedName>
        <fullName evidence="1">Uncharacterized protein</fullName>
    </submittedName>
</protein>
<name>B6T3U3_MAIZE</name>
<sequence length="76" mass="9022">MLRARDHVEQQQSLAGALLSGQNRRAPWPWYLAARFLQGYESPEEQVCTWNLKSQVKNRYRRMRRMEDAVTSAREV</sequence>
<proteinExistence type="evidence at transcript level"/>
<dbReference type="EMBL" id="EU959658">
    <property type="protein sequence ID" value="ACG31776.1"/>
    <property type="molecule type" value="mRNA"/>
</dbReference>
<reference evidence="1" key="1">
    <citation type="journal article" date="2009" name="Plant Mol. Biol.">
        <title>Insights into corn genes derived from large-scale cDNA sequencing.</title>
        <authorList>
            <person name="Alexandrov N.N."/>
            <person name="Brover V.V."/>
            <person name="Freidin S."/>
            <person name="Troukhan M.E."/>
            <person name="Tatarinova T.V."/>
            <person name="Zhang H."/>
            <person name="Swaller T.J."/>
            <person name="Lu Y.P."/>
            <person name="Bouck J."/>
            <person name="Flavell R.B."/>
            <person name="Feldmann K.A."/>
        </authorList>
    </citation>
    <scope>NUCLEOTIDE SEQUENCE</scope>
</reference>
<dbReference type="EMBL" id="EU974569">
    <property type="protein sequence ID" value="ACG46687.1"/>
    <property type="molecule type" value="mRNA"/>
</dbReference>
<evidence type="ECO:0000313" key="1">
    <source>
        <dbReference type="EMBL" id="ACG31776.1"/>
    </source>
</evidence>
<organism evidence="1">
    <name type="scientific">Zea mays</name>
    <name type="common">Maize</name>
    <dbReference type="NCBI Taxonomy" id="4577"/>
    <lineage>
        <taxon>Eukaryota</taxon>
        <taxon>Viridiplantae</taxon>
        <taxon>Streptophyta</taxon>
        <taxon>Embryophyta</taxon>
        <taxon>Tracheophyta</taxon>
        <taxon>Spermatophyta</taxon>
        <taxon>Magnoliopsida</taxon>
        <taxon>Liliopsida</taxon>
        <taxon>Poales</taxon>
        <taxon>Poaceae</taxon>
        <taxon>PACMAD clade</taxon>
        <taxon>Panicoideae</taxon>
        <taxon>Andropogonodae</taxon>
        <taxon>Andropogoneae</taxon>
        <taxon>Tripsacinae</taxon>
        <taxon>Zea</taxon>
    </lineage>
</organism>
<dbReference type="AlphaFoldDB" id="B6T3U3"/>
<accession>B6T3U3</accession>